<evidence type="ECO:0000256" key="4">
    <source>
        <dbReference type="ARBA" id="ARBA00019078"/>
    </source>
</evidence>
<protein>
    <recommendedName>
        <fullName evidence="4">Methylamine utilization protein MauE</fullName>
    </recommendedName>
</protein>
<dbReference type="InterPro" id="IPR009908">
    <property type="entry name" value="Methylamine_util_MauE"/>
</dbReference>
<keyword evidence="5 8" id="KW-0812">Transmembrane</keyword>
<gene>
    <name evidence="10" type="ORF">FHP89_01655</name>
</gene>
<sequence length="183" mass="19040">MDALLIDPVLARACGSALAVILLLGAWQKLRDMAVFEAAVELYRLLPDRMVPLFARALPMLEAAAGAALLLESTRGIGLVLALVVLGISTGGVLINLLRGHTDIDCGCGGADGNTRLSWALPVRNAVLMLLAVAGAQAGLARPLVWVDFITVAGGTLALLGIYAAGNQLLANHPRLMQLRNGS</sequence>
<dbReference type="AlphaFoldDB" id="A0A558ERB8"/>
<evidence type="ECO:0000313" key="11">
    <source>
        <dbReference type="Proteomes" id="UP000318349"/>
    </source>
</evidence>
<comment type="caution">
    <text evidence="10">The sequence shown here is derived from an EMBL/GenBank/DDBJ whole genome shotgun (WGS) entry which is preliminary data.</text>
</comment>
<dbReference type="EMBL" id="VMNI01000002">
    <property type="protein sequence ID" value="TVO79483.1"/>
    <property type="molecule type" value="Genomic_DNA"/>
</dbReference>
<name>A0A558ERB8_9RHOO</name>
<organism evidence="10 11">
    <name type="scientific">Denitromonas halophila</name>
    <dbReference type="NCBI Taxonomy" id="1629404"/>
    <lineage>
        <taxon>Bacteria</taxon>
        <taxon>Pseudomonadati</taxon>
        <taxon>Pseudomonadota</taxon>
        <taxon>Betaproteobacteria</taxon>
        <taxon>Rhodocyclales</taxon>
        <taxon>Zoogloeaceae</taxon>
        <taxon>Denitromonas</taxon>
    </lineage>
</organism>
<evidence type="ECO:0000256" key="3">
    <source>
        <dbReference type="ARBA" id="ARBA00004856"/>
    </source>
</evidence>
<feature type="domain" description="Methylamine utilisation protein MauE" evidence="9">
    <location>
        <begin position="9"/>
        <end position="136"/>
    </location>
</feature>
<proteinExistence type="predicted"/>
<feature type="transmembrane region" description="Helical" evidence="8">
    <location>
        <begin position="77"/>
        <end position="98"/>
    </location>
</feature>
<evidence type="ECO:0000256" key="6">
    <source>
        <dbReference type="ARBA" id="ARBA00022989"/>
    </source>
</evidence>
<evidence type="ECO:0000256" key="8">
    <source>
        <dbReference type="SAM" id="Phobius"/>
    </source>
</evidence>
<comment type="function">
    <text evidence="1">May be specifically involved in the processing, transport, and/or maturation of the MADH beta-subunit.</text>
</comment>
<feature type="transmembrane region" description="Helical" evidence="8">
    <location>
        <begin position="6"/>
        <end position="27"/>
    </location>
</feature>
<comment type="pathway">
    <text evidence="3">One-carbon metabolism; methylamine degradation.</text>
</comment>
<evidence type="ECO:0000256" key="5">
    <source>
        <dbReference type="ARBA" id="ARBA00022692"/>
    </source>
</evidence>
<dbReference type="Proteomes" id="UP000318349">
    <property type="component" value="Unassembled WGS sequence"/>
</dbReference>
<evidence type="ECO:0000256" key="1">
    <source>
        <dbReference type="ARBA" id="ARBA00003475"/>
    </source>
</evidence>
<evidence type="ECO:0000259" key="9">
    <source>
        <dbReference type="Pfam" id="PF07291"/>
    </source>
</evidence>
<feature type="transmembrane region" description="Helical" evidence="8">
    <location>
        <begin position="144"/>
        <end position="165"/>
    </location>
</feature>
<keyword evidence="7 8" id="KW-0472">Membrane</keyword>
<feature type="transmembrane region" description="Helical" evidence="8">
    <location>
        <begin position="119"/>
        <end position="138"/>
    </location>
</feature>
<dbReference type="UniPathway" id="UPA00895"/>
<dbReference type="GO" id="GO:0030416">
    <property type="term" value="P:methylamine metabolic process"/>
    <property type="evidence" value="ECO:0007669"/>
    <property type="project" value="InterPro"/>
</dbReference>
<reference evidence="10 11" key="1">
    <citation type="submission" date="2019-07" db="EMBL/GenBank/DDBJ databases">
        <title>The pathways for chlorine oxyanion respiration interact through the shared metabolite chlorate.</title>
        <authorList>
            <person name="Barnum T.P."/>
            <person name="Cheng Y."/>
            <person name="Hill K.A."/>
            <person name="Lucas L.N."/>
            <person name="Carlson H.K."/>
            <person name="Coates J.D."/>
        </authorList>
    </citation>
    <scope>NUCLEOTIDE SEQUENCE [LARGE SCALE GENOMIC DNA]</scope>
    <source>
        <strain evidence="10 11">SFB-1</strain>
    </source>
</reference>
<keyword evidence="6 8" id="KW-1133">Transmembrane helix</keyword>
<dbReference type="Pfam" id="PF07291">
    <property type="entry name" value="MauE"/>
    <property type="match status" value="1"/>
</dbReference>
<dbReference type="GO" id="GO:0016020">
    <property type="term" value="C:membrane"/>
    <property type="evidence" value="ECO:0007669"/>
    <property type="project" value="UniProtKB-SubCell"/>
</dbReference>
<accession>A0A558ERB8</accession>
<evidence type="ECO:0000256" key="2">
    <source>
        <dbReference type="ARBA" id="ARBA00004141"/>
    </source>
</evidence>
<evidence type="ECO:0000256" key="7">
    <source>
        <dbReference type="ARBA" id="ARBA00023136"/>
    </source>
</evidence>
<evidence type="ECO:0000313" key="10">
    <source>
        <dbReference type="EMBL" id="TVO79483.1"/>
    </source>
</evidence>
<comment type="subcellular location">
    <subcellularLocation>
        <location evidence="2">Membrane</location>
        <topology evidence="2">Multi-pass membrane protein</topology>
    </subcellularLocation>
</comment>